<evidence type="ECO:0000313" key="2">
    <source>
        <dbReference type="Proteomes" id="UP001255696"/>
    </source>
</evidence>
<dbReference type="AlphaFoldDB" id="A0AAW8TRL0"/>
<comment type="caution">
    <text evidence="1">The sequence shown here is derived from an EMBL/GenBank/DDBJ whole genome shotgun (WGS) entry which is preliminary data.</text>
</comment>
<reference evidence="1" key="1">
    <citation type="submission" date="2023-03" db="EMBL/GenBank/DDBJ databases">
        <authorList>
            <person name="Shen W."/>
            <person name="Cai J."/>
        </authorList>
    </citation>
    <scope>NUCLEOTIDE SEQUENCE</scope>
    <source>
        <strain evidence="1">B245-2</strain>
    </source>
</reference>
<evidence type="ECO:0000313" key="1">
    <source>
        <dbReference type="EMBL" id="MDT2797086.1"/>
    </source>
</evidence>
<name>A0AAW8TRL0_9ENTE</name>
<sequence>MGRKSNEELEGEREIILIDCNFSFSINMIRLVRDMWRDGYKYKYIAEILNLKEIDVVLILVHLMHKSRMIK</sequence>
<proteinExistence type="predicted"/>
<dbReference type="Proteomes" id="UP001255696">
    <property type="component" value="Unassembled WGS sequence"/>
</dbReference>
<gene>
    <name evidence="1" type="ORF">P7H47_07510</name>
</gene>
<protein>
    <submittedName>
        <fullName evidence="1">Uncharacterized protein</fullName>
    </submittedName>
</protein>
<organism evidence="1 2">
    <name type="scientific">Enterococcus cecorum</name>
    <dbReference type="NCBI Taxonomy" id="44008"/>
    <lineage>
        <taxon>Bacteria</taxon>
        <taxon>Bacillati</taxon>
        <taxon>Bacillota</taxon>
        <taxon>Bacilli</taxon>
        <taxon>Lactobacillales</taxon>
        <taxon>Enterococcaceae</taxon>
        <taxon>Enterococcus</taxon>
    </lineage>
</organism>
<dbReference type="RefSeq" id="WP_311897775.1">
    <property type="nucleotide sequence ID" value="NZ_JARQBI010000016.1"/>
</dbReference>
<accession>A0AAW8TRL0</accession>
<dbReference type="EMBL" id="JARQBI010000016">
    <property type="protein sequence ID" value="MDT2797086.1"/>
    <property type="molecule type" value="Genomic_DNA"/>
</dbReference>